<accession>A0A0H5R7I5</accession>
<evidence type="ECO:0000259" key="11">
    <source>
        <dbReference type="Pfam" id="PF02866"/>
    </source>
</evidence>
<comment type="similarity">
    <text evidence="1">Belongs to the LDH/MDH superfamily. MDH type 2 family.</text>
</comment>
<feature type="binding site" evidence="6">
    <location>
        <position position="148"/>
    </location>
    <ligand>
        <name>substrate</name>
    </ligand>
</feature>
<sequence length="377" mass="40717">LGKHIGFYHWTRMVFLKSLAAIASPHRSLLLNRAPIASAGLNRLLSASAASKPPKRVAVTGAAGQIGYQLLFRIASGQLLGPDQPVIIHAIELEAALKNLQGVAMELDDCAFPLLHGVVQTSDLNEGFDDVDYALLVGSRPRGKGMERQELLSLNGKIFVSTGKALNKNANKNVKVLVVGNPANTNCLVASENAPDIPKENFSAMTRLDHDRAVAQIAIKTESHCTDVKKLAIWGNHSATQYPDVTHCEVKGKKAVELISDDAWIKKEFIPCVQQRGAAIIAARGLSSAASAANAAIMQTFDRKKGTGENWVSMAVASDGSYGIPEGLFFSYPVTCKNDQYKIVQGLEIDSFSAEMIEKTKAELIAEREMVKDLLPK</sequence>
<feature type="binding site" evidence="6">
    <location>
        <position position="142"/>
    </location>
    <ligand>
        <name>substrate</name>
    </ligand>
</feature>
<dbReference type="InterPro" id="IPR001557">
    <property type="entry name" value="L-lactate/malate_DH"/>
</dbReference>
<dbReference type="Gene3D" id="3.40.50.720">
    <property type="entry name" value="NAD(P)-binding Rossmann-like Domain"/>
    <property type="match status" value="1"/>
</dbReference>
<keyword evidence="3 8" id="KW-0560">Oxidoreductase</keyword>
<evidence type="ECO:0000256" key="2">
    <source>
        <dbReference type="ARBA" id="ARBA00012995"/>
    </source>
</evidence>
<feature type="domain" description="Lactate/malate dehydrogenase N-terminal" evidence="10">
    <location>
        <begin position="56"/>
        <end position="202"/>
    </location>
</feature>
<dbReference type="AlphaFoldDB" id="A0A0H5R7I5"/>
<dbReference type="FunFam" id="3.40.50.720:FF:000010">
    <property type="entry name" value="Malate dehydrogenase"/>
    <property type="match status" value="1"/>
</dbReference>
<dbReference type="GO" id="GO:0030060">
    <property type="term" value="F:L-malate dehydrogenase (NAD+) activity"/>
    <property type="evidence" value="ECO:0007669"/>
    <property type="project" value="UniProtKB-EC"/>
</dbReference>
<keyword evidence="9" id="KW-0816">Tricarboxylic acid cycle</keyword>
<dbReference type="Pfam" id="PF00056">
    <property type="entry name" value="Ldh_1_N"/>
    <property type="match status" value="1"/>
</dbReference>
<dbReference type="NCBIfam" id="NF003916">
    <property type="entry name" value="PRK05442.1"/>
    <property type="match status" value="1"/>
</dbReference>
<dbReference type="GO" id="GO:0006108">
    <property type="term" value="P:malate metabolic process"/>
    <property type="evidence" value="ECO:0007669"/>
    <property type="project" value="InterPro"/>
</dbReference>
<keyword evidence="4 7" id="KW-0520">NAD</keyword>
<dbReference type="PIRSF" id="PIRSF000102">
    <property type="entry name" value="Lac_mal_DH"/>
    <property type="match status" value="1"/>
</dbReference>
<dbReference type="SUPFAM" id="SSF56327">
    <property type="entry name" value="LDH C-terminal domain-like"/>
    <property type="match status" value="1"/>
</dbReference>
<evidence type="ECO:0000256" key="6">
    <source>
        <dbReference type="PIRSR" id="PIRSR000102-2"/>
    </source>
</evidence>
<feature type="binding site" evidence="7">
    <location>
        <begin position="179"/>
        <end position="181"/>
    </location>
    <ligand>
        <name>NAD(+)</name>
        <dbReference type="ChEBI" id="CHEBI:57540"/>
    </ligand>
</feature>
<feature type="binding site" evidence="7">
    <location>
        <position position="155"/>
    </location>
    <ligand>
        <name>NAD(+)</name>
        <dbReference type="ChEBI" id="CHEBI:57540"/>
    </ligand>
</feature>
<dbReference type="InterPro" id="IPR001236">
    <property type="entry name" value="Lactate/malate_DH_N"/>
</dbReference>
<dbReference type="FunFam" id="3.90.110.10:FF:000002">
    <property type="entry name" value="Malate dehydrogenase"/>
    <property type="match status" value="1"/>
</dbReference>
<dbReference type="HAMAP" id="MF_01517">
    <property type="entry name" value="Malate_dehydrog_2"/>
    <property type="match status" value="1"/>
</dbReference>
<evidence type="ECO:0000256" key="5">
    <source>
        <dbReference type="PIRSR" id="PIRSR000102-1"/>
    </source>
</evidence>
<dbReference type="InterPro" id="IPR015955">
    <property type="entry name" value="Lactate_DH/Glyco_Ohase_4_C"/>
</dbReference>
<dbReference type="InterPro" id="IPR022383">
    <property type="entry name" value="Lactate/malate_DH_C"/>
</dbReference>
<dbReference type="CDD" id="cd01338">
    <property type="entry name" value="MDH_chloroplast-like"/>
    <property type="match status" value="1"/>
</dbReference>
<feature type="binding site" evidence="6">
    <location>
        <position position="212"/>
    </location>
    <ligand>
        <name>substrate</name>
    </ligand>
</feature>
<dbReference type="EMBL" id="HACM01009631">
    <property type="protein sequence ID" value="CRZ10073.1"/>
    <property type="molecule type" value="Transcribed_RNA"/>
</dbReference>
<name>A0A0H5R7I5_9EUKA</name>
<reference evidence="12" key="1">
    <citation type="submission" date="2015-04" db="EMBL/GenBank/DDBJ databases">
        <title>The genome sequence of the plant pathogenic Rhizarian Plasmodiophora brassicae reveals insights in its biotrophic life cycle and the origin of chitin synthesis.</title>
        <authorList>
            <person name="Schwelm A."/>
            <person name="Fogelqvist J."/>
            <person name="Knaust A."/>
            <person name="Julke S."/>
            <person name="Lilja T."/>
            <person name="Dhandapani V."/>
            <person name="Bonilla-Rosso G."/>
            <person name="Karlsson M."/>
            <person name="Shevchenko A."/>
            <person name="Choi S.R."/>
            <person name="Kim H.G."/>
            <person name="Park J.Y."/>
            <person name="Lim Y.P."/>
            <person name="Ludwig-Muller J."/>
            <person name="Dixelius C."/>
        </authorList>
    </citation>
    <scope>NUCLEOTIDE SEQUENCE</scope>
    <source>
        <tissue evidence="12">Potato root galls</tissue>
    </source>
</reference>
<evidence type="ECO:0000256" key="9">
    <source>
        <dbReference type="RuleBase" id="RU003405"/>
    </source>
</evidence>
<evidence type="ECO:0000259" key="10">
    <source>
        <dbReference type="Pfam" id="PF00056"/>
    </source>
</evidence>
<dbReference type="SUPFAM" id="SSF51735">
    <property type="entry name" value="NAD(P)-binding Rossmann-fold domains"/>
    <property type="match status" value="1"/>
</dbReference>
<dbReference type="InterPro" id="IPR036291">
    <property type="entry name" value="NAD(P)-bd_dom_sf"/>
</dbReference>
<dbReference type="Pfam" id="PF02866">
    <property type="entry name" value="Ldh_1_C"/>
    <property type="match status" value="1"/>
</dbReference>
<evidence type="ECO:0000256" key="1">
    <source>
        <dbReference type="ARBA" id="ARBA00009613"/>
    </source>
</evidence>
<feature type="binding site" evidence="6">
    <location>
        <position position="181"/>
    </location>
    <ligand>
        <name>substrate</name>
    </ligand>
</feature>
<evidence type="ECO:0000256" key="4">
    <source>
        <dbReference type="ARBA" id="ARBA00023027"/>
    </source>
</evidence>
<dbReference type="NCBIfam" id="TIGR01759">
    <property type="entry name" value="MalateDH-SF1"/>
    <property type="match status" value="1"/>
</dbReference>
<organism evidence="12">
    <name type="scientific">Spongospora subterranea</name>
    <dbReference type="NCBI Taxonomy" id="70186"/>
    <lineage>
        <taxon>Eukaryota</taxon>
        <taxon>Sar</taxon>
        <taxon>Rhizaria</taxon>
        <taxon>Endomyxa</taxon>
        <taxon>Phytomyxea</taxon>
        <taxon>Plasmodiophorida</taxon>
        <taxon>Plasmodiophoridae</taxon>
        <taxon>Spongospora</taxon>
    </lineage>
</organism>
<feature type="binding site" evidence="7">
    <location>
        <begin position="61"/>
        <end position="67"/>
    </location>
    <ligand>
        <name>NAD(+)</name>
        <dbReference type="ChEBI" id="CHEBI:57540"/>
    </ligand>
</feature>
<comment type="catalytic activity">
    <reaction evidence="9">
        <text>(S)-malate + NAD(+) = oxaloacetate + NADH + H(+)</text>
        <dbReference type="Rhea" id="RHEA:21432"/>
        <dbReference type="ChEBI" id="CHEBI:15378"/>
        <dbReference type="ChEBI" id="CHEBI:15589"/>
        <dbReference type="ChEBI" id="CHEBI:16452"/>
        <dbReference type="ChEBI" id="CHEBI:57540"/>
        <dbReference type="ChEBI" id="CHEBI:57945"/>
        <dbReference type="EC" id="1.1.1.37"/>
    </reaction>
</comment>
<feature type="active site" description="Proton acceptor" evidence="5">
    <location>
        <position position="237"/>
    </location>
</feature>
<evidence type="ECO:0000256" key="8">
    <source>
        <dbReference type="RuleBase" id="RU003369"/>
    </source>
</evidence>
<evidence type="ECO:0000256" key="3">
    <source>
        <dbReference type="ARBA" id="ARBA00023002"/>
    </source>
</evidence>
<dbReference type="InterPro" id="IPR010945">
    <property type="entry name" value="Malate_DH_type2"/>
</dbReference>
<dbReference type="PANTHER" id="PTHR23382">
    <property type="entry name" value="MALATE DEHYDROGENASE"/>
    <property type="match status" value="1"/>
</dbReference>
<protein>
    <recommendedName>
        <fullName evidence="2 9">Malate dehydrogenase</fullName>
        <ecNumber evidence="2 9">1.1.1.37</ecNumber>
    </recommendedName>
</protein>
<proteinExistence type="inferred from homology"/>
<evidence type="ECO:0000256" key="7">
    <source>
        <dbReference type="PIRSR" id="PIRSR000102-3"/>
    </source>
</evidence>
<feature type="domain" description="Lactate/malate dehydrogenase C-terminal" evidence="11">
    <location>
        <begin position="206"/>
        <end position="372"/>
    </location>
</feature>
<dbReference type="GO" id="GO:0006099">
    <property type="term" value="P:tricarboxylic acid cycle"/>
    <property type="evidence" value="ECO:0007669"/>
    <property type="project" value="UniProtKB-KW"/>
</dbReference>
<evidence type="ECO:0000313" key="12">
    <source>
        <dbReference type="EMBL" id="CRZ10073.1"/>
    </source>
</evidence>
<dbReference type="EC" id="1.1.1.37" evidence="2 9"/>
<dbReference type="Gene3D" id="3.90.110.10">
    <property type="entry name" value="Lactate dehydrogenase/glycoside hydrolase, family 4, C-terminal"/>
    <property type="match status" value="1"/>
</dbReference>
<dbReference type="InterPro" id="IPR001252">
    <property type="entry name" value="Malate_DH_AS"/>
</dbReference>
<feature type="non-terminal residue" evidence="12">
    <location>
        <position position="1"/>
    </location>
</feature>
<dbReference type="PROSITE" id="PS00068">
    <property type="entry name" value="MDH"/>
    <property type="match status" value="1"/>
</dbReference>